<dbReference type="SUPFAM" id="SSF82771">
    <property type="entry name" value="GIY-YIG endonuclease"/>
    <property type="match status" value="1"/>
</dbReference>
<name>A0A345HCZ8_9FLAO</name>
<dbReference type="AlphaFoldDB" id="A0A345HCZ8"/>
<evidence type="ECO:0000313" key="1">
    <source>
        <dbReference type="EMBL" id="AXG74458.1"/>
    </source>
</evidence>
<dbReference type="PROSITE" id="PS51257">
    <property type="entry name" value="PROKAR_LIPOPROTEIN"/>
    <property type="match status" value="1"/>
</dbReference>
<dbReference type="RefSeq" id="WP_114678216.1">
    <property type="nucleotide sequence ID" value="NZ_CP031188.1"/>
</dbReference>
<reference evidence="1 2" key="1">
    <citation type="submission" date="2018-07" db="EMBL/GenBank/DDBJ databases">
        <title>Complete genome sequence of Flavobacterium arcticum type strain SM1502T.</title>
        <authorList>
            <person name="Li Y."/>
            <person name="Li D.-D."/>
        </authorList>
    </citation>
    <scope>NUCLEOTIDE SEQUENCE [LARGE SCALE GENOMIC DNA]</scope>
    <source>
        <strain evidence="1 2">SM1502</strain>
    </source>
</reference>
<evidence type="ECO:0000313" key="2">
    <source>
        <dbReference type="Proteomes" id="UP000253951"/>
    </source>
</evidence>
<gene>
    <name evidence="1" type="ORF">DVK85_09510</name>
</gene>
<sequence length="203" mass="23602">MPQQVLKNSLNQLIENLNDLNETSLVYNSFTFSCNDLPIPEQEGNIYNYELYKELFDSLEENKKSPYIYWFEVKNDVGCIPIRNMVDEYSFKVREEVSKGVHKNNRKFYGVPAMTKGIKDINSKILYVGKVKSNLKGRLVSHFGYYHKSPNTQGLQLARWSKDKNIELEFHYIQLPFELEGLASLLEFKLAGELKPILGKHRG</sequence>
<dbReference type="EMBL" id="CP031188">
    <property type="protein sequence ID" value="AXG74458.1"/>
    <property type="molecule type" value="Genomic_DNA"/>
</dbReference>
<dbReference type="OrthoDB" id="1376390at2"/>
<evidence type="ECO:0008006" key="3">
    <source>
        <dbReference type="Google" id="ProtNLM"/>
    </source>
</evidence>
<accession>A0A345HCZ8</accession>
<dbReference type="KEGG" id="fat:DVK85_09510"/>
<protein>
    <recommendedName>
        <fullName evidence="3">GIY-YIG domain-containing protein</fullName>
    </recommendedName>
</protein>
<dbReference type="Proteomes" id="UP000253951">
    <property type="component" value="Chromosome"/>
</dbReference>
<organism evidence="1 2">
    <name type="scientific">Flavobacterium arcticum</name>
    <dbReference type="NCBI Taxonomy" id="1784713"/>
    <lineage>
        <taxon>Bacteria</taxon>
        <taxon>Pseudomonadati</taxon>
        <taxon>Bacteroidota</taxon>
        <taxon>Flavobacteriia</taxon>
        <taxon>Flavobacteriales</taxon>
        <taxon>Flavobacteriaceae</taxon>
        <taxon>Flavobacterium</taxon>
    </lineage>
</organism>
<dbReference type="InterPro" id="IPR035901">
    <property type="entry name" value="GIY-YIG_endonuc_sf"/>
</dbReference>
<keyword evidence="2" id="KW-1185">Reference proteome</keyword>
<proteinExistence type="predicted"/>